<name>A0A0L8M750_STRVG</name>
<feature type="transmembrane region" description="Helical" evidence="2">
    <location>
        <begin position="53"/>
        <end position="75"/>
    </location>
</feature>
<evidence type="ECO:0008006" key="5">
    <source>
        <dbReference type="Google" id="ProtNLM"/>
    </source>
</evidence>
<feature type="compositionally biased region" description="Low complexity" evidence="1">
    <location>
        <begin position="82"/>
        <end position="96"/>
    </location>
</feature>
<reference evidence="4" key="1">
    <citation type="submission" date="2015-07" db="EMBL/GenBank/DDBJ databases">
        <authorList>
            <consortium name="Consortium for Microbial Forensics and Genomics (microFORGE)"/>
            <person name="Knight B.M."/>
            <person name="Roberts D.P."/>
            <person name="Lin D."/>
            <person name="Hari K."/>
            <person name="Fletcher J."/>
            <person name="Melcher U."/>
            <person name="Blagden T."/>
            <person name="Winegar R.A."/>
        </authorList>
    </citation>
    <scope>NUCLEOTIDE SEQUENCE [LARGE SCALE GENOMIC DNA]</scope>
    <source>
        <strain evidence="4">NRRL B-1447</strain>
    </source>
</reference>
<feature type="compositionally biased region" description="Gly residues" evidence="1">
    <location>
        <begin position="28"/>
        <end position="44"/>
    </location>
</feature>
<gene>
    <name evidence="3" type="ORF">ADK75_27975</name>
</gene>
<evidence type="ECO:0000256" key="2">
    <source>
        <dbReference type="SAM" id="Phobius"/>
    </source>
</evidence>
<evidence type="ECO:0000313" key="3">
    <source>
        <dbReference type="EMBL" id="KOG46221.1"/>
    </source>
</evidence>
<dbReference type="RefSeq" id="WP_053175151.1">
    <property type="nucleotide sequence ID" value="NZ_LGUV01000353.1"/>
</dbReference>
<evidence type="ECO:0000313" key="4">
    <source>
        <dbReference type="Proteomes" id="UP000037084"/>
    </source>
</evidence>
<organism evidence="3 4">
    <name type="scientific">Streptomyces virginiae</name>
    <name type="common">Streptomyces cinnamonensis</name>
    <dbReference type="NCBI Taxonomy" id="1961"/>
    <lineage>
        <taxon>Bacteria</taxon>
        <taxon>Bacillati</taxon>
        <taxon>Actinomycetota</taxon>
        <taxon>Actinomycetes</taxon>
        <taxon>Kitasatosporales</taxon>
        <taxon>Streptomycetaceae</taxon>
        <taxon>Streptomyces</taxon>
    </lineage>
</organism>
<feature type="region of interest" description="Disordered" evidence="1">
    <location>
        <begin position="1"/>
        <end position="45"/>
    </location>
</feature>
<dbReference type="Proteomes" id="UP000037084">
    <property type="component" value="Unassembled WGS sequence"/>
</dbReference>
<feature type="region of interest" description="Disordered" evidence="1">
    <location>
        <begin position="81"/>
        <end position="124"/>
    </location>
</feature>
<dbReference type="AlphaFoldDB" id="A0A0L8M750"/>
<keyword evidence="2" id="KW-0472">Membrane</keyword>
<feature type="compositionally biased region" description="Low complexity" evidence="1">
    <location>
        <begin position="107"/>
        <end position="116"/>
    </location>
</feature>
<feature type="compositionally biased region" description="Polar residues" evidence="1">
    <location>
        <begin position="10"/>
        <end position="27"/>
    </location>
</feature>
<keyword evidence="2" id="KW-1133">Transmembrane helix</keyword>
<accession>A0A0L8M750</accession>
<protein>
    <recommendedName>
        <fullName evidence="5">Serine/arginine repetitive matrix protein 2</fullName>
    </recommendedName>
</protein>
<dbReference type="PATRIC" id="fig|1961.12.peg.6229"/>
<evidence type="ECO:0000256" key="1">
    <source>
        <dbReference type="SAM" id="MobiDB-lite"/>
    </source>
</evidence>
<proteinExistence type="predicted"/>
<comment type="caution">
    <text evidence="3">The sequence shown here is derived from an EMBL/GenBank/DDBJ whole genome shotgun (WGS) entry which is preliminary data.</text>
</comment>
<sequence length="263" mass="26924">MATGGGAHWNPQSQRWEWADQPTSSPPTGGGGGFGGRGGRGGRGPDALRNRKVLLWVALGAAVAGGCAMAGWLLLGDEEPKAPAAAPSASGAPDPSTGTEPDPGPTAASSSASPSPSAAPPYTVVRDDAGFSVAVPTGWERSHDENGSGSFYRRPGDRSALVQIFRVTEPDSVGACELLRISSNTLGSNPGYREVSVEAAPGKSCELVYEYDSAESQGRRRGIERIAVSPDGRRWALLAAGPAADGAAVRANLTAAVESFRPD</sequence>
<dbReference type="EMBL" id="LGUV01000353">
    <property type="protein sequence ID" value="KOG46221.1"/>
    <property type="molecule type" value="Genomic_DNA"/>
</dbReference>
<keyword evidence="2" id="KW-0812">Transmembrane</keyword>
<dbReference type="OrthoDB" id="4335221at2"/>